<keyword evidence="1" id="KW-0472">Membrane</keyword>
<protein>
    <recommendedName>
        <fullName evidence="7">MORN repeat variant</fullName>
    </recommendedName>
</protein>
<evidence type="ECO:0000313" key="6">
    <source>
        <dbReference type="Proteomes" id="UP000288951"/>
    </source>
</evidence>
<reference evidence="2" key="2">
    <citation type="submission" date="2018-12" db="EMBL/GenBank/DDBJ databases">
        <title>Draft genome sequence of Flaovobacterium columnare ARS1 isolated from channel catfish in Alabama.</title>
        <authorList>
            <person name="Cai W."/>
            <person name="Arias C."/>
        </authorList>
    </citation>
    <scope>NUCLEOTIDE SEQUENCE [LARGE SCALE GENOMIC DNA]</scope>
    <source>
        <strain evidence="2">ARS1</strain>
    </source>
</reference>
<dbReference type="EMBL" id="OLKH01000079">
    <property type="protein sequence ID" value="SPE77279.1"/>
    <property type="molecule type" value="Genomic_DNA"/>
</dbReference>
<sequence>MSLKKPTKRNKLLLLAVILLILVITNIYFYNKEDKIYILKEYSVKGKLIGTNEYIIRNGDTIFQGKFINYNERGIKISEGQFINNEPYGICKYYYDNGKIESVYFRENSKINLESFTYYPDGKIKQYRMYSDFGAPLHTTNFDKDGVTGSYNGRPHFEIHLHKIANHQYKQIKNSFTLGETLKYSYIIANIPKTKRSIKIENISVDNSKVKRTLKHIEPCQWDVEEVLTKKGKNTIQSIVKYEFKDKVTPVFIDTLSFDIEVH</sequence>
<dbReference type="AlphaFoldDB" id="A0A2N9PAB8"/>
<evidence type="ECO:0000313" key="4">
    <source>
        <dbReference type="EMBL" id="SPE77279.1"/>
    </source>
</evidence>
<evidence type="ECO:0000313" key="2">
    <source>
        <dbReference type="EMBL" id="RVU89712.1"/>
    </source>
</evidence>
<gene>
    <name evidence="2" type="ORF">EH230_13120</name>
    <name evidence="3" type="ORF">EH230_13150</name>
    <name evidence="4" type="ORF">FLACOL_01272</name>
</gene>
<dbReference type="EMBL" id="RQSM01000004">
    <property type="protein sequence ID" value="RVU89718.1"/>
    <property type="molecule type" value="Genomic_DNA"/>
</dbReference>
<keyword evidence="6" id="KW-1185">Reference proteome</keyword>
<dbReference type="Proteomes" id="UP000288951">
    <property type="component" value="Unassembled WGS sequence"/>
</dbReference>
<evidence type="ECO:0000313" key="3">
    <source>
        <dbReference type="EMBL" id="RVU89718.1"/>
    </source>
</evidence>
<evidence type="ECO:0000256" key="1">
    <source>
        <dbReference type="SAM" id="Phobius"/>
    </source>
</evidence>
<accession>A0A2N9PAB8</accession>
<reference evidence="4" key="1">
    <citation type="submission" date="2018-02" db="EMBL/GenBank/DDBJ databases">
        <authorList>
            <person name="Cohen D.B."/>
            <person name="Kent A.D."/>
        </authorList>
    </citation>
    <scope>NUCLEOTIDE SEQUENCE [LARGE SCALE GENOMIC DNA]</scope>
    <source>
        <strain evidence="4">CIP109753</strain>
    </source>
</reference>
<keyword evidence="1" id="KW-0812">Transmembrane</keyword>
<keyword evidence="1" id="KW-1133">Transmembrane helix</keyword>
<evidence type="ECO:0008006" key="7">
    <source>
        <dbReference type="Google" id="ProtNLM"/>
    </source>
</evidence>
<dbReference type="RefSeq" id="WP_105196003.1">
    <property type="nucleotide sequence ID" value="NZ_OLKH01000079.1"/>
</dbReference>
<proteinExistence type="predicted"/>
<dbReference type="OrthoDB" id="1524045at2"/>
<dbReference type="SUPFAM" id="SSF82185">
    <property type="entry name" value="Histone H3 K4-specific methyltransferase SET7/9 N-terminal domain"/>
    <property type="match status" value="1"/>
</dbReference>
<organism evidence="4 5">
    <name type="scientific">Flavobacterium columnare</name>
    <dbReference type="NCBI Taxonomy" id="996"/>
    <lineage>
        <taxon>Bacteria</taxon>
        <taxon>Pseudomonadati</taxon>
        <taxon>Bacteroidota</taxon>
        <taxon>Flavobacteriia</taxon>
        <taxon>Flavobacteriales</taxon>
        <taxon>Flavobacteriaceae</taxon>
        <taxon>Flavobacterium</taxon>
    </lineage>
</organism>
<feature type="transmembrane region" description="Helical" evidence="1">
    <location>
        <begin position="12"/>
        <end position="30"/>
    </location>
</feature>
<dbReference type="Gene3D" id="2.20.110.10">
    <property type="entry name" value="Histone H3 K4-specific methyltransferase SET7/9 N-terminal domain"/>
    <property type="match status" value="1"/>
</dbReference>
<dbReference type="Proteomes" id="UP000238180">
    <property type="component" value="Unassembled WGS sequence"/>
</dbReference>
<evidence type="ECO:0000313" key="5">
    <source>
        <dbReference type="Proteomes" id="UP000238180"/>
    </source>
</evidence>
<name>A0A2N9PAB8_9FLAO</name>
<dbReference type="EMBL" id="RQSM01000004">
    <property type="protein sequence ID" value="RVU89712.1"/>
    <property type="molecule type" value="Genomic_DNA"/>
</dbReference>